<evidence type="ECO:0000256" key="7">
    <source>
        <dbReference type="ARBA" id="ARBA00022756"/>
    </source>
</evidence>
<dbReference type="Proteomes" id="UP000064967">
    <property type="component" value="Chromosome"/>
</dbReference>
<comment type="subunit">
    <text evidence="4">Homodimer.</text>
</comment>
<feature type="region of interest" description="Disordered" evidence="13">
    <location>
        <begin position="19"/>
        <end position="70"/>
    </location>
</feature>
<dbReference type="AlphaFoldDB" id="A0A0K1PTD7"/>
<dbReference type="OrthoDB" id="9807157at2"/>
<protein>
    <recommendedName>
        <fullName evidence="5">8-amino-7-oxononanoate synthase</fullName>
        <ecNumber evidence="5">2.3.1.47</ecNumber>
    </recommendedName>
    <alternativeName>
        <fullName evidence="9">7-keto-8-amino-pelargonic acid synthase</fullName>
    </alternativeName>
    <alternativeName>
        <fullName evidence="10">8-amino-7-ketopelargonate synthase</fullName>
    </alternativeName>
</protein>
<evidence type="ECO:0000256" key="1">
    <source>
        <dbReference type="ARBA" id="ARBA00001933"/>
    </source>
</evidence>
<comment type="similarity">
    <text evidence="3">Belongs to the class-II pyridoxal-phosphate-dependent aminotransferase family. BioF subfamily.</text>
</comment>
<evidence type="ECO:0000259" key="14">
    <source>
        <dbReference type="Pfam" id="PF00155"/>
    </source>
</evidence>
<accession>A0A0K1PTD7</accession>
<proteinExistence type="inferred from homology"/>
<dbReference type="EMBL" id="CP012333">
    <property type="protein sequence ID" value="AKU96772.1"/>
    <property type="molecule type" value="Genomic_DNA"/>
</dbReference>
<dbReference type="GO" id="GO:0030170">
    <property type="term" value="F:pyridoxal phosphate binding"/>
    <property type="evidence" value="ECO:0007669"/>
    <property type="project" value="InterPro"/>
</dbReference>
<reference evidence="15 16" key="1">
    <citation type="submission" date="2015-08" db="EMBL/GenBank/DDBJ databases">
        <authorList>
            <person name="Babu N.S."/>
            <person name="Beckwith C.J."/>
            <person name="Beseler K.G."/>
            <person name="Brison A."/>
            <person name="Carone J.V."/>
            <person name="Caskin T.P."/>
            <person name="Diamond M."/>
            <person name="Durham M.E."/>
            <person name="Foxe J.M."/>
            <person name="Go M."/>
            <person name="Henderson B.A."/>
            <person name="Jones I.B."/>
            <person name="McGettigan J.A."/>
            <person name="Micheletti S.J."/>
            <person name="Nasrallah M.E."/>
            <person name="Ortiz D."/>
            <person name="Piller C.R."/>
            <person name="Privatt S.R."/>
            <person name="Schneider S.L."/>
            <person name="Sharp S."/>
            <person name="Smith T.C."/>
            <person name="Stanton J.D."/>
            <person name="Ullery H.E."/>
            <person name="Wilson R.J."/>
            <person name="Serrano M.G."/>
            <person name="Buck G."/>
            <person name="Lee V."/>
            <person name="Wang Y."/>
            <person name="Carvalho R."/>
            <person name="Voegtly L."/>
            <person name="Shi R."/>
            <person name="Duckworth R."/>
            <person name="Johnson A."/>
            <person name="Loviza R."/>
            <person name="Walstead R."/>
            <person name="Shah Z."/>
            <person name="Kiflezghi M."/>
            <person name="Wade K."/>
            <person name="Ball S.L."/>
            <person name="Bradley K.W."/>
            <person name="Asai D.J."/>
            <person name="Bowman C.A."/>
            <person name="Russell D.A."/>
            <person name="Pope W.H."/>
            <person name="Jacobs-Sera D."/>
            <person name="Hendrix R.W."/>
            <person name="Hatfull G.F."/>
        </authorList>
    </citation>
    <scope>NUCLEOTIDE SEQUENCE [LARGE SCALE GENOMIC DNA]</scope>
    <source>
        <strain evidence="15 16">DSM 27648</strain>
    </source>
</reference>
<organism evidence="15 16">
    <name type="scientific">Labilithrix luteola</name>
    <dbReference type="NCBI Taxonomy" id="1391654"/>
    <lineage>
        <taxon>Bacteria</taxon>
        <taxon>Pseudomonadati</taxon>
        <taxon>Myxococcota</taxon>
        <taxon>Polyangia</taxon>
        <taxon>Polyangiales</taxon>
        <taxon>Labilitrichaceae</taxon>
        <taxon>Labilithrix</taxon>
    </lineage>
</organism>
<evidence type="ECO:0000256" key="6">
    <source>
        <dbReference type="ARBA" id="ARBA00022679"/>
    </source>
</evidence>
<name>A0A0K1PTD7_9BACT</name>
<evidence type="ECO:0000313" key="16">
    <source>
        <dbReference type="Proteomes" id="UP000064967"/>
    </source>
</evidence>
<dbReference type="InterPro" id="IPR004839">
    <property type="entry name" value="Aminotransferase_I/II_large"/>
</dbReference>
<dbReference type="PROSITE" id="PS00599">
    <property type="entry name" value="AA_TRANSFER_CLASS_2"/>
    <property type="match status" value="1"/>
</dbReference>
<keyword evidence="6" id="KW-0808">Transferase</keyword>
<dbReference type="STRING" id="1391654.AKJ09_03436"/>
<feature type="domain" description="Aminotransferase class I/classII large" evidence="14">
    <location>
        <begin position="39"/>
        <end position="369"/>
    </location>
</feature>
<gene>
    <name evidence="15" type="ORF">AKJ09_03436</name>
</gene>
<dbReference type="InterPro" id="IPR015422">
    <property type="entry name" value="PyrdxlP-dep_Trfase_small"/>
</dbReference>
<evidence type="ECO:0000256" key="3">
    <source>
        <dbReference type="ARBA" id="ARBA00010008"/>
    </source>
</evidence>
<evidence type="ECO:0000256" key="13">
    <source>
        <dbReference type="SAM" id="MobiDB-lite"/>
    </source>
</evidence>
<dbReference type="Gene3D" id="3.40.640.10">
    <property type="entry name" value="Type I PLP-dependent aspartate aminotransferase-like (Major domain)"/>
    <property type="match status" value="1"/>
</dbReference>
<keyword evidence="16" id="KW-1185">Reference proteome</keyword>
<dbReference type="EC" id="2.3.1.47" evidence="5"/>
<comment type="pathway">
    <text evidence="2">Cofactor biosynthesis; biotin biosynthesis.</text>
</comment>
<evidence type="ECO:0000256" key="4">
    <source>
        <dbReference type="ARBA" id="ARBA00011738"/>
    </source>
</evidence>
<dbReference type="InterPro" id="IPR001917">
    <property type="entry name" value="Aminotrans_II_pyridoxalP_BS"/>
</dbReference>
<dbReference type="PANTHER" id="PTHR13693">
    <property type="entry name" value="CLASS II AMINOTRANSFERASE/8-AMINO-7-OXONONANOATE SYNTHASE"/>
    <property type="match status" value="1"/>
</dbReference>
<evidence type="ECO:0000256" key="2">
    <source>
        <dbReference type="ARBA" id="ARBA00004746"/>
    </source>
</evidence>
<evidence type="ECO:0000256" key="10">
    <source>
        <dbReference type="ARBA" id="ARBA00033381"/>
    </source>
</evidence>
<dbReference type="KEGG" id="llu:AKJ09_03436"/>
<dbReference type="InterPro" id="IPR050087">
    <property type="entry name" value="AON_synthase_class-II"/>
</dbReference>
<dbReference type="InterPro" id="IPR015424">
    <property type="entry name" value="PyrdxlP-dep_Trfase"/>
</dbReference>
<evidence type="ECO:0000256" key="8">
    <source>
        <dbReference type="ARBA" id="ARBA00022898"/>
    </source>
</evidence>
<dbReference type="Gene3D" id="3.90.1150.10">
    <property type="entry name" value="Aspartate Aminotransferase, domain 1"/>
    <property type="match status" value="1"/>
</dbReference>
<dbReference type="PATRIC" id="fig|1391654.3.peg.3478"/>
<dbReference type="RefSeq" id="WP_146648011.1">
    <property type="nucleotide sequence ID" value="NZ_CP012333.1"/>
</dbReference>
<dbReference type="GO" id="GO:0008710">
    <property type="term" value="F:8-amino-7-oxononanoate synthase activity"/>
    <property type="evidence" value="ECO:0007669"/>
    <property type="project" value="UniProtKB-EC"/>
</dbReference>
<evidence type="ECO:0000256" key="12">
    <source>
        <dbReference type="RuleBase" id="RU003693"/>
    </source>
</evidence>
<dbReference type="GO" id="GO:0009102">
    <property type="term" value="P:biotin biosynthetic process"/>
    <property type="evidence" value="ECO:0007669"/>
    <property type="project" value="UniProtKB-KW"/>
</dbReference>
<sequence>MHSPSSNPLAHLAEELAELQRQGLHRRPLEPRSPSDRSFCSNDYLGLAGNPSPPAPSGTGSSRLVAGERDEHQRLERALAEWLGMESALLFTSGYAANVGAVGALARPGDLLVSDALNHASLIDGARLSRARVAVTPHLDLGAIDRELANRTERRALVVVESYYSMDADSPDLAALRAICDARGAALYVDDAHAIGVLGPSGRGLCAAAGIQPDILVGTLGKSLGSQGAFVTGRAVLRDWLWNRARTFVFSTGLAPTAAAAALKNLELIVRDPSLGHRVLFLTERLRTGLSGVLADLGRSDLRLLGFGHIVPLVVGEAQAAVTLAEHLKEDGIHVQAIRPPTVAPGTSRLRWTLSASHSDEDIDAAVASFRRALLDLARNA</sequence>
<evidence type="ECO:0000256" key="9">
    <source>
        <dbReference type="ARBA" id="ARBA00032610"/>
    </source>
</evidence>
<evidence type="ECO:0000313" key="15">
    <source>
        <dbReference type="EMBL" id="AKU96772.1"/>
    </source>
</evidence>
<comment type="catalytic activity">
    <reaction evidence="11">
        <text>6-carboxyhexanoyl-[ACP] + L-alanine + H(+) = (8S)-8-amino-7-oxononanoate + holo-[ACP] + CO2</text>
        <dbReference type="Rhea" id="RHEA:42288"/>
        <dbReference type="Rhea" id="RHEA-COMP:9685"/>
        <dbReference type="Rhea" id="RHEA-COMP:9955"/>
        <dbReference type="ChEBI" id="CHEBI:15378"/>
        <dbReference type="ChEBI" id="CHEBI:16526"/>
        <dbReference type="ChEBI" id="CHEBI:57972"/>
        <dbReference type="ChEBI" id="CHEBI:64479"/>
        <dbReference type="ChEBI" id="CHEBI:78846"/>
        <dbReference type="ChEBI" id="CHEBI:149468"/>
        <dbReference type="EC" id="2.3.1.47"/>
    </reaction>
</comment>
<evidence type="ECO:0000256" key="5">
    <source>
        <dbReference type="ARBA" id="ARBA00013187"/>
    </source>
</evidence>
<comment type="cofactor">
    <cofactor evidence="1 12">
        <name>pyridoxal 5'-phosphate</name>
        <dbReference type="ChEBI" id="CHEBI:597326"/>
    </cofactor>
</comment>
<keyword evidence="8 12" id="KW-0663">Pyridoxal phosphate</keyword>
<dbReference type="Pfam" id="PF00155">
    <property type="entry name" value="Aminotran_1_2"/>
    <property type="match status" value="1"/>
</dbReference>
<evidence type="ECO:0000256" key="11">
    <source>
        <dbReference type="ARBA" id="ARBA00047715"/>
    </source>
</evidence>
<dbReference type="InterPro" id="IPR015421">
    <property type="entry name" value="PyrdxlP-dep_Trfase_major"/>
</dbReference>
<dbReference type="SUPFAM" id="SSF53383">
    <property type="entry name" value="PLP-dependent transferases"/>
    <property type="match status" value="1"/>
</dbReference>
<keyword evidence="7" id="KW-0093">Biotin biosynthesis</keyword>
<dbReference type="PANTHER" id="PTHR13693:SF100">
    <property type="entry name" value="8-AMINO-7-OXONONANOATE SYNTHASE"/>
    <property type="match status" value="1"/>
</dbReference>